<reference evidence="1" key="2">
    <citation type="submission" date="2022-09" db="EMBL/GenBank/DDBJ databases">
        <title>Biosynthetic gene clusters of Dactylosporangioum fulvum.</title>
        <authorList>
            <person name="Caradec T."/>
        </authorList>
    </citation>
    <scope>NUCLEOTIDE SEQUENCE</scope>
    <source>
        <strain evidence="1">NRRL B-16292</strain>
    </source>
</reference>
<keyword evidence="2" id="KW-1185">Reference proteome</keyword>
<protein>
    <submittedName>
        <fullName evidence="1">Uncharacterized protein</fullName>
    </submittedName>
</protein>
<name>A0ABY5WCE3_9ACTN</name>
<dbReference type="Proteomes" id="UP001059617">
    <property type="component" value="Chromosome"/>
</dbReference>
<organism evidence="1 2">
    <name type="scientific">Dactylosporangium fulvum</name>
    <dbReference type="NCBI Taxonomy" id="53359"/>
    <lineage>
        <taxon>Bacteria</taxon>
        <taxon>Bacillati</taxon>
        <taxon>Actinomycetota</taxon>
        <taxon>Actinomycetes</taxon>
        <taxon>Micromonosporales</taxon>
        <taxon>Micromonosporaceae</taxon>
        <taxon>Dactylosporangium</taxon>
    </lineage>
</organism>
<dbReference type="RefSeq" id="WP_259864035.1">
    <property type="nucleotide sequence ID" value="NZ_BAAAST010000073.1"/>
</dbReference>
<evidence type="ECO:0000313" key="1">
    <source>
        <dbReference type="EMBL" id="UWP85781.1"/>
    </source>
</evidence>
<gene>
    <name evidence="1" type="ORF">Dfulv_16675</name>
</gene>
<dbReference type="EMBL" id="CP073720">
    <property type="protein sequence ID" value="UWP85781.1"/>
    <property type="molecule type" value="Genomic_DNA"/>
</dbReference>
<sequence>MIDDVVRELARRHDRWLGAQLARLAVGETLCVHELPDDGGLYRVTIRVQAHVLAAGEGCDDPVRRTQYGPMTAEIQAQVARVAEGGRGE</sequence>
<evidence type="ECO:0000313" key="2">
    <source>
        <dbReference type="Proteomes" id="UP001059617"/>
    </source>
</evidence>
<accession>A0ABY5WCE3</accession>
<proteinExistence type="predicted"/>
<reference evidence="1" key="1">
    <citation type="submission" date="2021-04" db="EMBL/GenBank/DDBJ databases">
        <authorList>
            <person name="Hartkoorn R.C."/>
            <person name="Beaudoing E."/>
            <person name="Hot D."/>
        </authorList>
    </citation>
    <scope>NUCLEOTIDE SEQUENCE</scope>
    <source>
        <strain evidence="1">NRRL B-16292</strain>
    </source>
</reference>